<organism evidence="1 2">
    <name type="scientific">Klebsiella phage phi1_175008</name>
    <dbReference type="NCBI Taxonomy" id="3127744"/>
    <lineage>
        <taxon>Viruses</taxon>
        <taxon>Duplodnaviria</taxon>
        <taxon>Heunggongvirae</taxon>
        <taxon>Uroviricota</taxon>
        <taxon>Caudoviricetes</taxon>
        <taxon>Stephanstirmvirinae</taxon>
    </lineage>
</organism>
<dbReference type="Proteomes" id="UP001365931">
    <property type="component" value="Segment"/>
</dbReference>
<gene>
    <name evidence="1" type="ORF">MVUOKPPV_CDS0108</name>
</gene>
<proteinExistence type="predicted"/>
<protein>
    <submittedName>
        <fullName evidence="1">Uncharacterized protein</fullName>
    </submittedName>
</protein>
<sequence length="61" mass="6933">MKNFVVSWLNCDCGSHNIQVTSEKGNELYLYYGDKVKCLVCGNEGEIETDDCCAYAVWEDE</sequence>
<evidence type="ECO:0000313" key="1">
    <source>
        <dbReference type="EMBL" id="XKX17505.1"/>
    </source>
</evidence>
<accession>A0ACD5FSE3</accession>
<evidence type="ECO:0000313" key="2">
    <source>
        <dbReference type="Proteomes" id="UP001365931"/>
    </source>
</evidence>
<dbReference type="EMBL" id="PQ360875">
    <property type="protein sequence ID" value="XKX17505.1"/>
    <property type="molecule type" value="Genomic_DNA"/>
</dbReference>
<name>A0ACD5FSE3_9CAUD</name>
<reference evidence="1" key="1">
    <citation type="submission" date="2024-09" db="EMBL/GenBank/DDBJ databases">
        <title>The complete genome of Klebsiella pneumoniae phage phi1_175008.</title>
        <authorList>
            <person name="Li J."/>
            <person name="Feng Y."/>
            <person name="Zong Z."/>
        </authorList>
    </citation>
    <scope>NUCLEOTIDE SEQUENCE</scope>
</reference>